<evidence type="ECO:0000259" key="8">
    <source>
        <dbReference type="Pfam" id="PF02770"/>
    </source>
</evidence>
<evidence type="ECO:0000259" key="9">
    <source>
        <dbReference type="Pfam" id="PF02771"/>
    </source>
</evidence>
<dbReference type="InterPro" id="IPR006091">
    <property type="entry name" value="Acyl-CoA_Oxase/DH_mid-dom"/>
</dbReference>
<keyword evidence="11" id="KW-1185">Reference proteome</keyword>
<evidence type="ECO:0000259" key="7">
    <source>
        <dbReference type="Pfam" id="PF00441"/>
    </source>
</evidence>
<evidence type="ECO:0000256" key="6">
    <source>
        <dbReference type="RuleBase" id="RU362125"/>
    </source>
</evidence>
<dbReference type="FunFam" id="2.40.110.10:FF:000011">
    <property type="entry name" value="Acyl-CoA dehydrogenase FadE34"/>
    <property type="match status" value="1"/>
</dbReference>
<protein>
    <submittedName>
        <fullName evidence="10">Acyl-CoA dehydrogenase family protein</fullName>
    </submittedName>
</protein>
<evidence type="ECO:0000313" key="10">
    <source>
        <dbReference type="EMBL" id="MCE7508482.1"/>
    </source>
</evidence>
<dbReference type="GO" id="GO:0005886">
    <property type="term" value="C:plasma membrane"/>
    <property type="evidence" value="ECO:0007669"/>
    <property type="project" value="TreeGrafter"/>
</dbReference>
<sequence>MDTLDSTEMRAFRREVRDFVTANLPKPLEQRCRQGFHPSKEDMREWTAILHGKGWSAPHWPTRYGGTGWSPLKRMVFDIELAEAWAPAPSPFGLHLIGPVIYTFGTDQQKERYLPRILDGSEFWCQGYSEPNAGSDLASLRTAAKREGDYYRVNGQKIWTSQAQFADWIFCLVRTDNSGKKQNGISMLLIDMRSPGVTVKPIITQDMDHYVNEVFFEDVRVPAENLIGEENAGWRYAKFLLENERTSSAYLPQAKQDMKRLREILDRMREQQTDGIDDEALDAECAALEIEVAAHELAIYRILTDNASSQADTAASMVKIQGARLQQRISALWVEVLGMHGLPLFQPHREHDFGDPAAMGAMSQFLIRRAVSIYGGTNEIQHGIIAKRGLHL</sequence>
<gene>
    <name evidence="10" type="ORF">LZG35_07510</name>
</gene>
<dbReference type="Pfam" id="PF00441">
    <property type="entry name" value="Acyl-CoA_dh_1"/>
    <property type="match status" value="1"/>
</dbReference>
<reference evidence="10" key="1">
    <citation type="submission" date="2022-01" db="EMBL/GenBank/DDBJ databases">
        <authorList>
            <person name="Karlyshev A.V."/>
            <person name="Jaspars M."/>
        </authorList>
    </citation>
    <scope>NUCLEOTIDE SEQUENCE</scope>
    <source>
        <strain evidence="10">AGSA3-2</strain>
    </source>
</reference>
<accession>A0A9Q3W620</accession>
<keyword evidence="3 6" id="KW-0285">Flavoprotein</keyword>
<dbReference type="Pfam" id="PF02770">
    <property type="entry name" value="Acyl-CoA_dh_M"/>
    <property type="match status" value="1"/>
</dbReference>
<feature type="domain" description="Acyl-CoA dehydrogenase/oxidase N-terminal" evidence="9">
    <location>
        <begin position="7"/>
        <end position="120"/>
    </location>
</feature>
<keyword evidence="5 6" id="KW-0560">Oxidoreductase</keyword>
<dbReference type="InterPro" id="IPR052161">
    <property type="entry name" value="Mycobact_Acyl-CoA_DH"/>
</dbReference>
<keyword evidence="4 6" id="KW-0274">FAD</keyword>
<evidence type="ECO:0000256" key="5">
    <source>
        <dbReference type="ARBA" id="ARBA00023002"/>
    </source>
</evidence>
<dbReference type="GO" id="GO:0050660">
    <property type="term" value="F:flavin adenine dinucleotide binding"/>
    <property type="evidence" value="ECO:0007669"/>
    <property type="project" value="InterPro"/>
</dbReference>
<dbReference type="Pfam" id="PF02771">
    <property type="entry name" value="Acyl-CoA_dh_N"/>
    <property type="match status" value="1"/>
</dbReference>
<dbReference type="Gene3D" id="1.20.140.10">
    <property type="entry name" value="Butyryl-CoA Dehydrogenase, subunit A, domain 3"/>
    <property type="match status" value="1"/>
</dbReference>
<dbReference type="PANTHER" id="PTHR43292">
    <property type="entry name" value="ACYL-COA DEHYDROGENASE"/>
    <property type="match status" value="1"/>
</dbReference>
<dbReference type="InterPro" id="IPR009100">
    <property type="entry name" value="AcylCoA_DH/oxidase_NM_dom_sf"/>
</dbReference>
<dbReference type="InterPro" id="IPR046373">
    <property type="entry name" value="Acyl-CoA_Oxase/DH_mid-dom_sf"/>
</dbReference>
<dbReference type="InterPro" id="IPR009075">
    <property type="entry name" value="AcylCo_DH/oxidase_C"/>
</dbReference>
<comment type="caution">
    <text evidence="10">The sequence shown here is derived from an EMBL/GenBank/DDBJ whole genome shotgun (WGS) entry which is preliminary data.</text>
</comment>
<dbReference type="Gene3D" id="1.10.540.10">
    <property type="entry name" value="Acyl-CoA dehydrogenase/oxidase, N-terminal domain"/>
    <property type="match status" value="1"/>
</dbReference>
<dbReference type="RefSeq" id="WP_233925688.1">
    <property type="nucleotide sequence ID" value="NZ_JAJVKT010000007.1"/>
</dbReference>
<dbReference type="AlphaFoldDB" id="A0A9Q3W620"/>
<proteinExistence type="inferred from homology"/>
<dbReference type="InterPro" id="IPR013786">
    <property type="entry name" value="AcylCoA_DH/ox_N"/>
</dbReference>
<dbReference type="GO" id="GO:0016627">
    <property type="term" value="F:oxidoreductase activity, acting on the CH-CH group of donors"/>
    <property type="evidence" value="ECO:0007669"/>
    <property type="project" value="InterPro"/>
</dbReference>
<dbReference type="InterPro" id="IPR036250">
    <property type="entry name" value="AcylCo_DH-like_C"/>
</dbReference>
<dbReference type="SUPFAM" id="SSF56645">
    <property type="entry name" value="Acyl-CoA dehydrogenase NM domain-like"/>
    <property type="match status" value="1"/>
</dbReference>
<dbReference type="EMBL" id="JAJVKT010000007">
    <property type="protein sequence ID" value="MCE7508482.1"/>
    <property type="molecule type" value="Genomic_DNA"/>
</dbReference>
<feature type="domain" description="Acyl-CoA dehydrogenase/oxidase C-terminal" evidence="7">
    <location>
        <begin position="231"/>
        <end position="389"/>
    </location>
</feature>
<evidence type="ECO:0000313" key="11">
    <source>
        <dbReference type="Proteomes" id="UP001107961"/>
    </source>
</evidence>
<comment type="cofactor">
    <cofactor evidence="1 6">
        <name>FAD</name>
        <dbReference type="ChEBI" id="CHEBI:57692"/>
    </cofactor>
</comment>
<evidence type="ECO:0000256" key="4">
    <source>
        <dbReference type="ARBA" id="ARBA00022827"/>
    </source>
</evidence>
<dbReference type="InterPro" id="IPR037069">
    <property type="entry name" value="AcylCoA_DH/ox_N_sf"/>
</dbReference>
<evidence type="ECO:0000256" key="2">
    <source>
        <dbReference type="ARBA" id="ARBA00009347"/>
    </source>
</evidence>
<evidence type="ECO:0000256" key="3">
    <source>
        <dbReference type="ARBA" id="ARBA00022630"/>
    </source>
</evidence>
<dbReference type="Gene3D" id="2.40.110.10">
    <property type="entry name" value="Butyryl-CoA Dehydrogenase, subunit A, domain 2"/>
    <property type="match status" value="1"/>
</dbReference>
<dbReference type="Proteomes" id="UP001107961">
    <property type="component" value="Unassembled WGS sequence"/>
</dbReference>
<name>A0A9Q3W620_9GAMM</name>
<dbReference type="SUPFAM" id="SSF47203">
    <property type="entry name" value="Acyl-CoA dehydrogenase C-terminal domain-like"/>
    <property type="match status" value="1"/>
</dbReference>
<feature type="domain" description="Acyl-CoA oxidase/dehydrogenase middle" evidence="8">
    <location>
        <begin position="125"/>
        <end position="219"/>
    </location>
</feature>
<evidence type="ECO:0000256" key="1">
    <source>
        <dbReference type="ARBA" id="ARBA00001974"/>
    </source>
</evidence>
<dbReference type="PANTHER" id="PTHR43292:SF3">
    <property type="entry name" value="ACYL-COA DEHYDROGENASE FADE29"/>
    <property type="match status" value="1"/>
</dbReference>
<comment type="similarity">
    <text evidence="2 6">Belongs to the acyl-CoA dehydrogenase family.</text>
</comment>
<organism evidence="10 11">
    <name type="scientific">Alloalcanivorax xenomutans</name>
    <dbReference type="NCBI Taxonomy" id="1094342"/>
    <lineage>
        <taxon>Bacteria</taxon>
        <taxon>Pseudomonadati</taxon>
        <taxon>Pseudomonadota</taxon>
        <taxon>Gammaproteobacteria</taxon>
        <taxon>Oceanospirillales</taxon>
        <taxon>Alcanivoracaceae</taxon>
        <taxon>Alloalcanivorax</taxon>
    </lineage>
</organism>